<organism evidence="2 3">
    <name type="scientific">Rhodovulum sulfidophilum</name>
    <name type="common">Rhodobacter sulfidophilus</name>
    <dbReference type="NCBI Taxonomy" id="35806"/>
    <lineage>
        <taxon>Bacteria</taxon>
        <taxon>Pseudomonadati</taxon>
        <taxon>Pseudomonadota</taxon>
        <taxon>Alphaproteobacteria</taxon>
        <taxon>Rhodobacterales</taxon>
        <taxon>Paracoccaceae</taxon>
        <taxon>Rhodovulum</taxon>
    </lineage>
</organism>
<evidence type="ECO:0000256" key="1">
    <source>
        <dbReference type="SAM" id="SignalP"/>
    </source>
</evidence>
<dbReference type="eggNOG" id="ENOG5032U1B">
    <property type="taxonomic scope" value="Bacteria"/>
</dbReference>
<dbReference type="Proteomes" id="UP000064912">
    <property type="component" value="Chromosome"/>
</dbReference>
<sequence length="146" mass="15625">MRLSICLAALAATAALAACVPVDTRPHPILTDRGNRVQPTGNPGEFEVLTRPGDAGAQLWCAAGEYAESQTDARPSDRIYLVHPRGPSASHPGRKSAIFTVRPDAELQAQARALPDQIVLGVSKVGSNWARIHAQQVCRPLFNLPD</sequence>
<keyword evidence="1" id="KW-0732">Signal</keyword>
<dbReference type="KEGG" id="rsu:NHU_01004"/>
<dbReference type="AlphaFoldDB" id="A0A0D6B0G1"/>
<protein>
    <recommendedName>
        <fullName evidence="4">Lipoprotein</fullName>
    </recommendedName>
</protein>
<feature type="chain" id="PRO_5002300867" description="Lipoprotein" evidence="1">
    <location>
        <begin position="18"/>
        <end position="146"/>
    </location>
</feature>
<dbReference type="EMBL" id="AP014800">
    <property type="protein sequence ID" value="BAQ68169.1"/>
    <property type="molecule type" value="Genomic_DNA"/>
</dbReference>
<dbReference type="PROSITE" id="PS51257">
    <property type="entry name" value="PROKAR_LIPOPROTEIN"/>
    <property type="match status" value="1"/>
</dbReference>
<evidence type="ECO:0000313" key="3">
    <source>
        <dbReference type="Proteomes" id="UP000064912"/>
    </source>
</evidence>
<feature type="signal peptide" evidence="1">
    <location>
        <begin position="1"/>
        <end position="17"/>
    </location>
</feature>
<dbReference type="PATRIC" id="fig|35806.4.peg.1026"/>
<name>A0A0D6B0G1_RHOSU</name>
<reference evidence="2 3" key="1">
    <citation type="submission" date="2015-02" db="EMBL/GenBank/DDBJ databases">
        <title>Genome sequene of Rhodovulum sulfidophilum DSM 2351.</title>
        <authorList>
            <person name="Nagao N."/>
        </authorList>
    </citation>
    <scope>NUCLEOTIDE SEQUENCE [LARGE SCALE GENOMIC DNA]</scope>
    <source>
        <strain evidence="2 3">DSM 2351</strain>
    </source>
</reference>
<evidence type="ECO:0008006" key="4">
    <source>
        <dbReference type="Google" id="ProtNLM"/>
    </source>
</evidence>
<proteinExistence type="predicted"/>
<accession>A0A0D6B0G1</accession>
<gene>
    <name evidence="2" type="ORF">NHU_01004</name>
</gene>
<evidence type="ECO:0000313" key="2">
    <source>
        <dbReference type="EMBL" id="BAQ68169.1"/>
    </source>
</evidence>